<dbReference type="SUPFAM" id="SSF55874">
    <property type="entry name" value="ATPase domain of HSP90 chaperone/DNA topoisomerase II/histidine kinase"/>
    <property type="match status" value="1"/>
</dbReference>
<feature type="transmembrane region" description="Helical" evidence="1">
    <location>
        <begin position="215"/>
        <end position="245"/>
    </location>
</feature>
<keyword evidence="1" id="KW-0472">Membrane</keyword>
<dbReference type="EMBL" id="FQWD01000001">
    <property type="protein sequence ID" value="SHF76703.1"/>
    <property type="molecule type" value="Genomic_DNA"/>
</dbReference>
<dbReference type="Proteomes" id="UP000184520">
    <property type="component" value="Unassembled WGS sequence"/>
</dbReference>
<protein>
    <submittedName>
        <fullName evidence="3">Histidine kinase</fullName>
    </submittedName>
</protein>
<sequence>MTVELRKNGLLLLPVLAAVLLEASIRFVSFRTPDPLLLLHTHGQLLLEMLPFFIAHYAAWHSHRIKALLFWLAGFVGYPLAATAFAHHSATFNDWHLLGGQGYMLAAGASGMWFLHHLLGRVTQGASSWLSTLLSLDTMVAVCLVIWTFTMAGVFLHNVDPMINQPLAMIIDFAQIVNELPLFTHYFWQFGVMAGALFCVYWFNRYILIRQLLAVHGIVPFLAGCVVFILVFSPPVCALLLLMPLNNVAEFTLIPSENHNPFDPFNYQLTFWLLVFSAPLILAFERQSQGAKLAAIAQQQTRTELQLLQQQVNPHFLFNTLNNLYALCLEQSEQAPEMVEKLAGLLRYTVYKGQLERVSLSEDIGYLQDYLALQRMRYTADCQFNCRWPEKAEDWSIPPLMLIIVLENAFKHGIEKAPKPCELTLSVTLRDNTLVVECMNPLPPASQAAIDTRTSDAQGDSGLGLDNLKRRLALQFPQKHLLVSEAKGDVWHTRLEMELAPC</sequence>
<keyword evidence="3" id="KW-0418">Kinase</keyword>
<dbReference type="AlphaFoldDB" id="A0A1M5EBQ5"/>
<dbReference type="GO" id="GO:0016020">
    <property type="term" value="C:membrane"/>
    <property type="evidence" value="ECO:0007669"/>
    <property type="project" value="InterPro"/>
</dbReference>
<dbReference type="PANTHER" id="PTHR34220:SF7">
    <property type="entry name" value="SENSOR HISTIDINE KINASE YPDA"/>
    <property type="match status" value="1"/>
</dbReference>
<accession>A0A1M5EBQ5</accession>
<keyword evidence="3" id="KW-0808">Transferase</keyword>
<evidence type="ECO:0000256" key="1">
    <source>
        <dbReference type="SAM" id="Phobius"/>
    </source>
</evidence>
<feature type="domain" description="Signal transduction histidine kinase internal region" evidence="2">
    <location>
        <begin position="304"/>
        <end position="379"/>
    </location>
</feature>
<keyword evidence="1" id="KW-0812">Transmembrane</keyword>
<feature type="transmembrane region" description="Helical" evidence="1">
    <location>
        <begin position="132"/>
        <end position="156"/>
    </location>
</feature>
<proteinExistence type="predicted"/>
<dbReference type="STRING" id="634436.SAMN05216361_0333"/>
<keyword evidence="1" id="KW-1133">Transmembrane helix</keyword>
<dbReference type="RefSeq" id="WP_073316883.1">
    <property type="nucleotide sequence ID" value="NZ_FQWD01000001.1"/>
</dbReference>
<dbReference type="GO" id="GO:0000155">
    <property type="term" value="F:phosphorelay sensor kinase activity"/>
    <property type="evidence" value="ECO:0007669"/>
    <property type="project" value="InterPro"/>
</dbReference>
<dbReference type="Pfam" id="PF06580">
    <property type="entry name" value="His_kinase"/>
    <property type="match status" value="1"/>
</dbReference>
<organism evidence="3 4">
    <name type="scientific">Marisediminitalea aggregata</name>
    <dbReference type="NCBI Taxonomy" id="634436"/>
    <lineage>
        <taxon>Bacteria</taxon>
        <taxon>Pseudomonadati</taxon>
        <taxon>Pseudomonadota</taxon>
        <taxon>Gammaproteobacteria</taxon>
        <taxon>Alteromonadales</taxon>
        <taxon>Alteromonadaceae</taxon>
        <taxon>Marisediminitalea</taxon>
    </lineage>
</organism>
<name>A0A1M5EBQ5_9ALTE</name>
<feature type="transmembrane region" description="Helical" evidence="1">
    <location>
        <begin position="186"/>
        <end position="203"/>
    </location>
</feature>
<evidence type="ECO:0000313" key="4">
    <source>
        <dbReference type="Proteomes" id="UP000184520"/>
    </source>
</evidence>
<feature type="transmembrane region" description="Helical" evidence="1">
    <location>
        <begin position="265"/>
        <end position="284"/>
    </location>
</feature>
<feature type="transmembrane region" description="Helical" evidence="1">
    <location>
        <begin position="102"/>
        <end position="120"/>
    </location>
</feature>
<dbReference type="InterPro" id="IPR050640">
    <property type="entry name" value="Bact_2-comp_sensor_kinase"/>
</dbReference>
<dbReference type="InterPro" id="IPR010559">
    <property type="entry name" value="Sig_transdc_His_kin_internal"/>
</dbReference>
<reference evidence="4" key="1">
    <citation type="submission" date="2016-11" db="EMBL/GenBank/DDBJ databases">
        <authorList>
            <person name="Varghese N."/>
            <person name="Submissions S."/>
        </authorList>
    </citation>
    <scope>NUCLEOTIDE SEQUENCE [LARGE SCALE GENOMIC DNA]</scope>
    <source>
        <strain evidence="4">CGMCC 1.8995</strain>
    </source>
</reference>
<keyword evidence="4" id="KW-1185">Reference proteome</keyword>
<dbReference type="InterPro" id="IPR036890">
    <property type="entry name" value="HATPase_C_sf"/>
</dbReference>
<evidence type="ECO:0000259" key="2">
    <source>
        <dbReference type="Pfam" id="PF06580"/>
    </source>
</evidence>
<evidence type="ECO:0000313" key="3">
    <source>
        <dbReference type="EMBL" id="SHF76703.1"/>
    </source>
</evidence>
<gene>
    <name evidence="3" type="ORF">SAMN05216361_0333</name>
</gene>
<feature type="transmembrane region" description="Helical" evidence="1">
    <location>
        <begin position="42"/>
        <end position="60"/>
    </location>
</feature>
<feature type="transmembrane region" description="Helical" evidence="1">
    <location>
        <begin position="67"/>
        <end position="90"/>
    </location>
</feature>
<dbReference type="PANTHER" id="PTHR34220">
    <property type="entry name" value="SENSOR HISTIDINE KINASE YPDA"/>
    <property type="match status" value="1"/>
</dbReference>